<evidence type="ECO:0000313" key="2">
    <source>
        <dbReference type="EMBL" id="CAI4215708.1"/>
    </source>
</evidence>
<keyword evidence="3" id="KW-1185">Reference proteome</keyword>
<gene>
    <name evidence="2" type="ORF">PPNO1_LOCUS5415</name>
</gene>
<keyword evidence="1" id="KW-1133">Transmembrane helix</keyword>
<evidence type="ECO:0000256" key="1">
    <source>
        <dbReference type="SAM" id="Phobius"/>
    </source>
</evidence>
<dbReference type="OrthoDB" id="3248909at2759"/>
<dbReference type="PANTHER" id="PTHR37544:SF3">
    <property type="entry name" value="SPRAY"/>
    <property type="match status" value="1"/>
</dbReference>
<organism evidence="2 3">
    <name type="scientific">Parascedosporium putredinis</name>
    <dbReference type="NCBI Taxonomy" id="1442378"/>
    <lineage>
        <taxon>Eukaryota</taxon>
        <taxon>Fungi</taxon>
        <taxon>Dikarya</taxon>
        <taxon>Ascomycota</taxon>
        <taxon>Pezizomycotina</taxon>
        <taxon>Sordariomycetes</taxon>
        <taxon>Hypocreomycetidae</taxon>
        <taxon>Microascales</taxon>
        <taxon>Microascaceae</taxon>
        <taxon>Parascedosporium</taxon>
    </lineage>
</organism>
<evidence type="ECO:0000313" key="3">
    <source>
        <dbReference type="Proteomes" id="UP000838763"/>
    </source>
</evidence>
<keyword evidence="1" id="KW-0472">Membrane</keyword>
<protein>
    <submittedName>
        <fullName evidence="2">Uncharacterized protein</fullName>
    </submittedName>
</protein>
<keyword evidence="1" id="KW-0812">Transmembrane</keyword>
<accession>A0A9P1H531</accession>
<feature type="transmembrane region" description="Helical" evidence="1">
    <location>
        <begin position="17"/>
        <end position="39"/>
    </location>
</feature>
<name>A0A9P1H531_9PEZI</name>
<comment type="caution">
    <text evidence="2">The sequence shown here is derived from an EMBL/GenBank/DDBJ whole genome shotgun (WGS) entry which is preliminary data.</text>
</comment>
<dbReference type="Proteomes" id="UP000838763">
    <property type="component" value="Unassembled WGS sequence"/>
</dbReference>
<sequence>MPFGYMPWRAFMNGDNVVCLVGCGSVIAEILTVLLTSLATVDGRDFLAVVARPGSTDTDDGINSGQETVLSFWFSLVAAALILVYMGVISTLVFARRRHPFLPRQPNTIASVLAYIHQSKMLYDFVNTSTLSHADMDEKLEGLGKKYGLGWFQGRDGQTHCGVDQEELTGKYRHGRKFWTLISPLKQV</sequence>
<dbReference type="AlphaFoldDB" id="A0A9P1H531"/>
<reference evidence="2" key="1">
    <citation type="submission" date="2022-11" db="EMBL/GenBank/DDBJ databases">
        <authorList>
            <person name="Scott C."/>
            <person name="Bruce N."/>
        </authorList>
    </citation>
    <scope>NUCLEOTIDE SEQUENCE</scope>
</reference>
<dbReference type="PANTHER" id="PTHR37544">
    <property type="entry name" value="SPRAY-RELATED"/>
    <property type="match status" value="1"/>
</dbReference>
<feature type="transmembrane region" description="Helical" evidence="1">
    <location>
        <begin position="72"/>
        <end position="95"/>
    </location>
</feature>
<dbReference type="EMBL" id="CALLCH030000012">
    <property type="protein sequence ID" value="CAI4215708.1"/>
    <property type="molecule type" value="Genomic_DNA"/>
</dbReference>
<proteinExistence type="predicted"/>